<dbReference type="EMBL" id="JARAKH010000028">
    <property type="protein sequence ID" value="KAK8388470.1"/>
    <property type="molecule type" value="Genomic_DNA"/>
</dbReference>
<evidence type="ECO:0000256" key="1">
    <source>
        <dbReference type="SAM" id="MobiDB-lite"/>
    </source>
</evidence>
<keyword evidence="3" id="KW-1185">Reference proteome</keyword>
<gene>
    <name evidence="2" type="ORF">O3P69_020452</name>
</gene>
<proteinExistence type="predicted"/>
<sequence length="93" mass="10119">MNKLEEIKILALKTNAAVLCITETWLDDSVTNNEIEINGYQERMAGGAAVNTPNTCRRKERMAGGAAVNTPNTCRRKGAGRGGEQGTIEQRKI</sequence>
<dbReference type="AlphaFoldDB" id="A0AAW0TP73"/>
<reference evidence="2 3" key="1">
    <citation type="submission" date="2023-03" db="EMBL/GenBank/DDBJ databases">
        <title>High-quality genome of Scylla paramamosain provides insights in environmental adaptation.</title>
        <authorList>
            <person name="Zhang L."/>
        </authorList>
    </citation>
    <scope>NUCLEOTIDE SEQUENCE [LARGE SCALE GENOMIC DNA]</scope>
    <source>
        <strain evidence="2">LZ_2023a</strain>
        <tissue evidence="2">Muscle</tissue>
    </source>
</reference>
<protein>
    <submittedName>
        <fullName evidence="2">Uncharacterized protein</fullName>
    </submittedName>
</protein>
<dbReference type="Proteomes" id="UP001487740">
    <property type="component" value="Unassembled WGS sequence"/>
</dbReference>
<organism evidence="2 3">
    <name type="scientific">Scylla paramamosain</name>
    <name type="common">Mud crab</name>
    <dbReference type="NCBI Taxonomy" id="85552"/>
    <lineage>
        <taxon>Eukaryota</taxon>
        <taxon>Metazoa</taxon>
        <taxon>Ecdysozoa</taxon>
        <taxon>Arthropoda</taxon>
        <taxon>Crustacea</taxon>
        <taxon>Multicrustacea</taxon>
        <taxon>Malacostraca</taxon>
        <taxon>Eumalacostraca</taxon>
        <taxon>Eucarida</taxon>
        <taxon>Decapoda</taxon>
        <taxon>Pleocyemata</taxon>
        <taxon>Brachyura</taxon>
        <taxon>Eubrachyura</taxon>
        <taxon>Portunoidea</taxon>
        <taxon>Portunidae</taxon>
        <taxon>Portuninae</taxon>
        <taxon>Scylla</taxon>
    </lineage>
</organism>
<name>A0AAW0TP73_SCYPA</name>
<accession>A0AAW0TP73</accession>
<evidence type="ECO:0000313" key="3">
    <source>
        <dbReference type="Proteomes" id="UP001487740"/>
    </source>
</evidence>
<comment type="caution">
    <text evidence="2">The sequence shown here is derived from an EMBL/GenBank/DDBJ whole genome shotgun (WGS) entry which is preliminary data.</text>
</comment>
<evidence type="ECO:0000313" key="2">
    <source>
        <dbReference type="EMBL" id="KAK8388470.1"/>
    </source>
</evidence>
<feature type="region of interest" description="Disordered" evidence="1">
    <location>
        <begin position="60"/>
        <end position="93"/>
    </location>
</feature>